<feature type="domain" description="Pyruvate/ketoisovalerate oxidoreductase catalytic" evidence="8">
    <location>
        <begin position="11"/>
        <end position="179"/>
    </location>
</feature>
<dbReference type="NCBIfam" id="TIGR02175">
    <property type="entry name" value="PorC_KorC"/>
    <property type="match status" value="1"/>
</dbReference>
<gene>
    <name evidence="9" type="primary">porG</name>
    <name evidence="9" type="ORF">TBCH5v1_2012</name>
</gene>
<proteinExistence type="predicted"/>
<evidence type="ECO:0000256" key="7">
    <source>
        <dbReference type="ARBA" id="ARBA00049357"/>
    </source>
</evidence>
<dbReference type="EC" id="1.2.7.7" evidence="2"/>
<evidence type="ECO:0000256" key="4">
    <source>
        <dbReference type="ARBA" id="ARBA00015298"/>
    </source>
</evidence>
<dbReference type="InterPro" id="IPR051626">
    <property type="entry name" value="Oxidoreductase_gamma_subunit"/>
</dbReference>
<evidence type="ECO:0000256" key="6">
    <source>
        <dbReference type="ARBA" id="ARBA00048324"/>
    </source>
</evidence>
<protein>
    <recommendedName>
        <fullName evidence="4">Pyruvate/ketoisovalerate oxidoreductases common subunit gamma</fullName>
        <ecNumber evidence="3">1.2.7.1</ecNumber>
        <ecNumber evidence="2">1.2.7.7</ecNumber>
    </recommendedName>
</protein>
<reference evidence="9 10" key="1">
    <citation type="journal article" date="2016" name="Genome Announc.">
        <title>Complete genome sequence of the hyperthermophilic and piezophilic archaeon Thermococcus barophilus Ch5, capable of growth at the expense of hydrogenogenesis from carbon monoxide and formate.</title>
        <authorList>
            <person name="Oger P."/>
            <person name="Sokolova T.G."/>
            <person name="Kozhevnikova D.A."/>
            <person name="Taranov E.A."/>
            <person name="Vannier P."/>
            <person name="Lee H.S."/>
            <person name="Kwon K.K."/>
            <person name="Kang S.G."/>
            <person name="Lee J.H."/>
            <person name="Bonch-Osmolovskaya E.A."/>
            <person name="Lebedinsky A.V."/>
        </authorList>
    </citation>
    <scope>NUCLEOTIDE SEQUENCE [LARGE SCALE GENOMIC DNA]</scope>
    <source>
        <strain evidence="10">Ch5</strain>
    </source>
</reference>
<keyword evidence="5 9" id="KW-0560">Oxidoreductase</keyword>
<dbReference type="GO" id="GO:0019164">
    <property type="term" value="F:pyruvate synthase activity"/>
    <property type="evidence" value="ECO:0007669"/>
    <property type="project" value="UniProtKB-EC"/>
</dbReference>
<dbReference type="InterPro" id="IPR011894">
    <property type="entry name" value="PorC_KorC"/>
</dbReference>
<evidence type="ECO:0000313" key="9">
    <source>
        <dbReference type="EMBL" id="ALM75915.1"/>
    </source>
</evidence>
<accession>A0A0S1XDL4</accession>
<dbReference type="EC" id="1.2.7.1" evidence="3"/>
<dbReference type="Pfam" id="PF01558">
    <property type="entry name" value="POR"/>
    <property type="match status" value="1"/>
</dbReference>
<dbReference type="NCBIfam" id="NF010632">
    <property type="entry name" value="PRK14029.1"/>
    <property type="match status" value="1"/>
</dbReference>
<dbReference type="Proteomes" id="UP000066042">
    <property type="component" value="Chromosome"/>
</dbReference>
<dbReference type="STRING" id="55802.TBCH5v1_2012"/>
<dbReference type="Gene3D" id="3.40.920.10">
    <property type="entry name" value="Pyruvate-ferredoxin oxidoreductase, PFOR, domain III"/>
    <property type="match status" value="1"/>
</dbReference>
<dbReference type="PANTHER" id="PTHR43366:SF1">
    <property type="entry name" value="PYRUVATE SYNTHASE SUBUNIT PORC"/>
    <property type="match status" value="1"/>
</dbReference>
<dbReference type="NCBIfam" id="NF006321">
    <property type="entry name" value="PRK08534.1"/>
    <property type="match status" value="1"/>
</dbReference>
<dbReference type="SUPFAM" id="SSF53323">
    <property type="entry name" value="Pyruvate-ferredoxin oxidoreductase, PFOR, domain III"/>
    <property type="match status" value="1"/>
</dbReference>
<comment type="catalytic activity">
    <reaction evidence="7">
        <text>2 oxidized [2Fe-2S]-[ferredoxin] + pyruvate + CoA = 2 reduced [2Fe-2S]-[ferredoxin] + acetyl-CoA + CO2 + H(+)</text>
        <dbReference type="Rhea" id="RHEA:12765"/>
        <dbReference type="Rhea" id="RHEA-COMP:10000"/>
        <dbReference type="Rhea" id="RHEA-COMP:10001"/>
        <dbReference type="ChEBI" id="CHEBI:15361"/>
        <dbReference type="ChEBI" id="CHEBI:15378"/>
        <dbReference type="ChEBI" id="CHEBI:16526"/>
        <dbReference type="ChEBI" id="CHEBI:33737"/>
        <dbReference type="ChEBI" id="CHEBI:33738"/>
        <dbReference type="ChEBI" id="CHEBI:57287"/>
        <dbReference type="ChEBI" id="CHEBI:57288"/>
        <dbReference type="EC" id="1.2.7.1"/>
    </reaction>
</comment>
<dbReference type="PANTHER" id="PTHR43366">
    <property type="entry name" value="PYRUVATE SYNTHASE SUBUNIT PORC"/>
    <property type="match status" value="1"/>
</dbReference>
<dbReference type="InterPro" id="IPR002869">
    <property type="entry name" value="Pyrv_flavodox_OxRed_cen"/>
</dbReference>
<dbReference type="PATRIC" id="fig|55802.8.peg.1992"/>
<evidence type="ECO:0000256" key="5">
    <source>
        <dbReference type="ARBA" id="ARBA00023002"/>
    </source>
</evidence>
<evidence type="ECO:0000259" key="8">
    <source>
        <dbReference type="Pfam" id="PF01558"/>
    </source>
</evidence>
<evidence type="ECO:0000256" key="1">
    <source>
        <dbReference type="ARBA" id="ARBA00011595"/>
    </source>
</evidence>
<dbReference type="EMBL" id="CP013050">
    <property type="protein sequence ID" value="ALM75915.1"/>
    <property type="molecule type" value="Genomic_DNA"/>
</dbReference>
<sequence>MMIEVRFHGRGGQGAVTAANILAEAAFIEGKYVQAFPFFGVERRGAPVTAFTRIDEKPIRIKTQIYEPDIVVVLDPSLLETVDVTAGLKEGGIVIVNTEKSKDEVLAKLKKKPAKLALVDATTIALEVLGLPITNTSILGAVAKATGIVKIESVETAIKETFSGELGEKNARAAREAFEKTAVYEL</sequence>
<dbReference type="InterPro" id="IPR019752">
    <property type="entry name" value="Pyrv/ketoisovalerate_OxRed_cat"/>
</dbReference>
<dbReference type="AlphaFoldDB" id="A0A0S1XDL4"/>
<organism evidence="9 10">
    <name type="scientific">Thermococcus barophilus</name>
    <dbReference type="NCBI Taxonomy" id="55802"/>
    <lineage>
        <taxon>Archaea</taxon>
        <taxon>Methanobacteriati</taxon>
        <taxon>Methanobacteriota</taxon>
        <taxon>Thermococci</taxon>
        <taxon>Thermococcales</taxon>
        <taxon>Thermococcaceae</taxon>
        <taxon>Thermococcus</taxon>
    </lineage>
</organism>
<dbReference type="GO" id="GO:0043807">
    <property type="term" value="F:3-methyl-2-oxobutanoate dehydrogenase (ferredoxin) activity"/>
    <property type="evidence" value="ECO:0007669"/>
    <property type="project" value="UniProtKB-EC"/>
</dbReference>
<name>A0A0S1XDL4_THEBA</name>
<evidence type="ECO:0000256" key="2">
    <source>
        <dbReference type="ARBA" id="ARBA00012813"/>
    </source>
</evidence>
<evidence type="ECO:0000313" key="10">
    <source>
        <dbReference type="Proteomes" id="UP000066042"/>
    </source>
</evidence>
<comment type="catalytic activity">
    <reaction evidence="6">
        <text>3-methyl-2-oxobutanoate + 2 oxidized [2Fe-2S]-[ferredoxin] + CoA = 2-methylpropanoyl-CoA + 2 reduced [2Fe-2S]-[ferredoxin] + CO2 + H(+)</text>
        <dbReference type="Rhea" id="RHEA:11712"/>
        <dbReference type="Rhea" id="RHEA-COMP:10000"/>
        <dbReference type="Rhea" id="RHEA-COMP:10001"/>
        <dbReference type="ChEBI" id="CHEBI:11851"/>
        <dbReference type="ChEBI" id="CHEBI:15378"/>
        <dbReference type="ChEBI" id="CHEBI:16526"/>
        <dbReference type="ChEBI" id="CHEBI:33737"/>
        <dbReference type="ChEBI" id="CHEBI:33738"/>
        <dbReference type="ChEBI" id="CHEBI:57287"/>
        <dbReference type="ChEBI" id="CHEBI:57338"/>
        <dbReference type="EC" id="1.2.7.7"/>
    </reaction>
</comment>
<evidence type="ECO:0000256" key="3">
    <source>
        <dbReference type="ARBA" id="ARBA00012822"/>
    </source>
</evidence>
<comment type="subunit">
    <text evidence="1">Heterotetramer of one alpha, one beta, one delta and one gamma chain.</text>
</comment>